<protein>
    <submittedName>
        <fullName evidence="2">Uncharacterized protein</fullName>
    </submittedName>
</protein>
<evidence type="ECO:0000256" key="1">
    <source>
        <dbReference type="SAM" id="MobiDB-lite"/>
    </source>
</evidence>
<sequence length="248" mass="27192">MVDDTILFAARIRKAQAAAKQGAKLPEADPAGSAGSFSQQNLNAGRYCEYSKSSLYQRRHSQPRLRPRGSSKFFIGSTDVSEDEDSAAAKPPLLPQSLRMTRFTRTSDSQPAASAIKLKLVAGMSHGFLQMFSLLPESRQVSRMLARWLDELLSRSHEISPYSRCASQVDNTLKAGMGGNDRSARSSRASSVKSEEEACRGDSVAMDFLLRRNRNGNNKVVRDHYGVEIVSAASMVYRRGDGLADPLS</sequence>
<evidence type="ECO:0000313" key="3">
    <source>
        <dbReference type="Proteomes" id="UP001139887"/>
    </source>
</evidence>
<dbReference type="AlphaFoldDB" id="A0A9W8LWK1"/>
<dbReference type="EMBL" id="JANBUW010001374">
    <property type="protein sequence ID" value="KAJ2843549.1"/>
    <property type="molecule type" value="Genomic_DNA"/>
</dbReference>
<comment type="caution">
    <text evidence="2">The sequence shown here is derived from an EMBL/GenBank/DDBJ whole genome shotgun (WGS) entry which is preliminary data.</text>
</comment>
<reference evidence="2" key="1">
    <citation type="submission" date="2022-07" db="EMBL/GenBank/DDBJ databases">
        <title>Phylogenomic reconstructions and comparative analyses of Kickxellomycotina fungi.</title>
        <authorList>
            <person name="Reynolds N.K."/>
            <person name="Stajich J.E."/>
            <person name="Barry K."/>
            <person name="Grigoriev I.V."/>
            <person name="Crous P."/>
            <person name="Smith M.E."/>
        </authorList>
    </citation>
    <scope>NUCLEOTIDE SEQUENCE</scope>
    <source>
        <strain evidence="2">NRRL 1566</strain>
    </source>
</reference>
<proteinExistence type="predicted"/>
<gene>
    <name evidence="2" type="ORF">IWW36_005524</name>
</gene>
<evidence type="ECO:0000313" key="2">
    <source>
        <dbReference type="EMBL" id="KAJ2843549.1"/>
    </source>
</evidence>
<organism evidence="2 3">
    <name type="scientific">Coemansia brasiliensis</name>
    <dbReference type="NCBI Taxonomy" id="2650707"/>
    <lineage>
        <taxon>Eukaryota</taxon>
        <taxon>Fungi</taxon>
        <taxon>Fungi incertae sedis</taxon>
        <taxon>Zoopagomycota</taxon>
        <taxon>Kickxellomycotina</taxon>
        <taxon>Kickxellomycetes</taxon>
        <taxon>Kickxellales</taxon>
        <taxon>Kickxellaceae</taxon>
        <taxon>Coemansia</taxon>
    </lineage>
</organism>
<accession>A0A9W8LWK1</accession>
<dbReference type="Proteomes" id="UP001139887">
    <property type="component" value="Unassembled WGS sequence"/>
</dbReference>
<feature type="region of interest" description="Disordered" evidence="1">
    <location>
        <begin position="173"/>
        <end position="196"/>
    </location>
</feature>
<name>A0A9W8LWK1_9FUNG</name>
<keyword evidence="3" id="KW-1185">Reference proteome</keyword>
<dbReference type="OrthoDB" id="5570009at2759"/>